<dbReference type="PANTHER" id="PTHR14140:SF27">
    <property type="entry name" value="OS04G0289800 PROTEIN"/>
    <property type="match status" value="1"/>
</dbReference>
<evidence type="ECO:0000256" key="1">
    <source>
        <dbReference type="ARBA" id="ARBA00023242"/>
    </source>
</evidence>
<dbReference type="Proteomes" id="UP000283269">
    <property type="component" value="Unassembled WGS sequence"/>
</dbReference>
<dbReference type="Gene3D" id="2.30.280.10">
    <property type="entry name" value="SRA-YDG"/>
    <property type="match status" value="1"/>
</dbReference>
<evidence type="ECO:0000256" key="2">
    <source>
        <dbReference type="PROSITE-ProRule" id="PRU00358"/>
    </source>
</evidence>
<dbReference type="OrthoDB" id="2270193at2759"/>
<dbReference type="GO" id="GO:0016567">
    <property type="term" value="P:protein ubiquitination"/>
    <property type="evidence" value="ECO:0007669"/>
    <property type="project" value="TreeGrafter"/>
</dbReference>
<sequence length="81" mass="8887">MSESTSELPHLIPKRKVVKSGRYGLIPEFPVGTHFEDRKSMYNRGFHASLQAGIQGREATGACSVVLSGGYEDDVDLGYEL</sequence>
<dbReference type="InterPro" id="IPR003105">
    <property type="entry name" value="SRA_YDG"/>
</dbReference>
<dbReference type="PANTHER" id="PTHR14140">
    <property type="entry name" value="E3 UBIQUITIN-PROTEIN LIGASE UHRF-RELATED"/>
    <property type="match status" value="1"/>
</dbReference>
<dbReference type="EMBL" id="NHYD01003443">
    <property type="protein sequence ID" value="PPQ77125.1"/>
    <property type="molecule type" value="Genomic_DNA"/>
</dbReference>
<keyword evidence="5" id="KW-1185">Reference proteome</keyword>
<comment type="caution">
    <text evidence="4">The sequence shown here is derived from an EMBL/GenBank/DDBJ whole genome shotgun (WGS) entry which is preliminary data.</text>
</comment>
<dbReference type="GO" id="GO:0005634">
    <property type="term" value="C:nucleus"/>
    <property type="evidence" value="ECO:0007669"/>
    <property type="project" value="UniProtKB-SubCell"/>
</dbReference>
<name>A0A409WF41_PSICY</name>
<dbReference type="GO" id="GO:0061630">
    <property type="term" value="F:ubiquitin protein ligase activity"/>
    <property type="evidence" value="ECO:0007669"/>
    <property type="project" value="TreeGrafter"/>
</dbReference>
<feature type="domain" description="YDG" evidence="3">
    <location>
        <begin position="24"/>
        <end position="81"/>
    </location>
</feature>
<evidence type="ECO:0000313" key="4">
    <source>
        <dbReference type="EMBL" id="PPQ77125.1"/>
    </source>
</evidence>
<evidence type="ECO:0000259" key="3">
    <source>
        <dbReference type="PROSITE" id="PS51015"/>
    </source>
</evidence>
<dbReference type="Pfam" id="PF02182">
    <property type="entry name" value="SAD_SRA"/>
    <property type="match status" value="1"/>
</dbReference>
<keyword evidence="1 2" id="KW-0539">Nucleus</keyword>
<dbReference type="InterPro" id="IPR045134">
    <property type="entry name" value="UHRF1/2-like"/>
</dbReference>
<dbReference type="GO" id="GO:0044027">
    <property type="term" value="P:negative regulation of gene expression via chromosomal CpG island methylation"/>
    <property type="evidence" value="ECO:0007669"/>
    <property type="project" value="TreeGrafter"/>
</dbReference>
<dbReference type="InterPro" id="IPR015947">
    <property type="entry name" value="PUA-like_sf"/>
</dbReference>
<evidence type="ECO:0000313" key="5">
    <source>
        <dbReference type="Proteomes" id="UP000283269"/>
    </source>
</evidence>
<reference evidence="4 5" key="1">
    <citation type="journal article" date="2018" name="Evol. Lett.">
        <title>Horizontal gene cluster transfer increased hallucinogenic mushroom diversity.</title>
        <authorList>
            <person name="Reynolds H.T."/>
            <person name="Vijayakumar V."/>
            <person name="Gluck-Thaler E."/>
            <person name="Korotkin H.B."/>
            <person name="Matheny P.B."/>
            <person name="Slot J.C."/>
        </authorList>
    </citation>
    <scope>NUCLEOTIDE SEQUENCE [LARGE SCALE GENOMIC DNA]</scope>
    <source>
        <strain evidence="4 5">2631</strain>
    </source>
</reference>
<comment type="subcellular location">
    <subcellularLocation>
        <location evidence="2">Nucleus</location>
    </subcellularLocation>
</comment>
<dbReference type="InParanoid" id="A0A409WF41"/>
<dbReference type="SUPFAM" id="SSF88697">
    <property type="entry name" value="PUA domain-like"/>
    <property type="match status" value="1"/>
</dbReference>
<dbReference type="STRING" id="93625.A0A409WF41"/>
<proteinExistence type="predicted"/>
<gene>
    <name evidence="4" type="ORF">CVT25_010819</name>
</gene>
<protein>
    <recommendedName>
        <fullName evidence="3">YDG domain-containing protein</fullName>
    </recommendedName>
</protein>
<dbReference type="PROSITE" id="PS51015">
    <property type="entry name" value="YDG"/>
    <property type="match status" value="1"/>
</dbReference>
<dbReference type="InterPro" id="IPR036987">
    <property type="entry name" value="SRA-YDG_sf"/>
</dbReference>
<dbReference type="AlphaFoldDB" id="A0A409WF41"/>
<accession>A0A409WF41</accession>
<organism evidence="4 5">
    <name type="scientific">Psilocybe cyanescens</name>
    <dbReference type="NCBI Taxonomy" id="93625"/>
    <lineage>
        <taxon>Eukaryota</taxon>
        <taxon>Fungi</taxon>
        <taxon>Dikarya</taxon>
        <taxon>Basidiomycota</taxon>
        <taxon>Agaricomycotina</taxon>
        <taxon>Agaricomycetes</taxon>
        <taxon>Agaricomycetidae</taxon>
        <taxon>Agaricales</taxon>
        <taxon>Agaricineae</taxon>
        <taxon>Strophariaceae</taxon>
        <taxon>Psilocybe</taxon>
    </lineage>
</organism>